<dbReference type="SUPFAM" id="SSF52821">
    <property type="entry name" value="Rhodanese/Cell cycle control phosphatase"/>
    <property type="match status" value="2"/>
</dbReference>
<evidence type="ECO:0000256" key="1">
    <source>
        <dbReference type="ARBA" id="ARBA00022723"/>
    </source>
</evidence>
<dbReference type="PANTHER" id="PTHR43084">
    <property type="entry name" value="PERSULFIDE DIOXYGENASE ETHE1"/>
    <property type="match status" value="1"/>
</dbReference>
<dbReference type="Gene3D" id="3.60.15.10">
    <property type="entry name" value="Ribonuclease Z/Hydroxyacylglutathione hydrolase-like"/>
    <property type="match status" value="1"/>
</dbReference>
<dbReference type="GO" id="GO:0050313">
    <property type="term" value="F:sulfur dioxygenase activity"/>
    <property type="evidence" value="ECO:0007669"/>
    <property type="project" value="InterPro"/>
</dbReference>
<dbReference type="GO" id="GO:0006749">
    <property type="term" value="P:glutathione metabolic process"/>
    <property type="evidence" value="ECO:0007669"/>
    <property type="project" value="InterPro"/>
</dbReference>
<dbReference type="CDD" id="cd00158">
    <property type="entry name" value="RHOD"/>
    <property type="match status" value="2"/>
</dbReference>
<sequence>MKVEQIYTGCLSQGAYYIESNGEVAIIDPLRETKPYLDRAKNDNATIKYIFETHFHADFVSGHITLAQQTGAEIVYGPLANPTFKTLIAKDGEVFKLGNVTITALHTPGHTMESTTYLLKDESGKDYAIFSGDTLFLGDVGRPDLAQKANEMTQEDLAGILFDSLRDKIMPLADDVIVYPAHGAGSACGKNMMKETVDTLGNQKRMNYALRENMTRNEFIKEVTDGLAPPPLYFPMNVKLNREGYTNFNEVVAQGTTPLNPEVFERLANETDAVILDVRHQKDYINAHIPRSIFIGLDGGFAPWVGALLANVEQKILLVVSPGREEEAITRLSRVGFDSTLGFLNGGIEAWKEAGKEIDTLESVEAETFKEKLESNVPVFDVRNDGEYAGAHLPMAKLTPLGFLNDYLNDFPEDEKCYIHCAGGYRSVIAASILKSRGIHNVVDVAGGFAAIKNAGIPVES</sequence>
<dbReference type="EMBL" id="JAIRBA010000026">
    <property type="protein sequence ID" value="MCG2419849.1"/>
    <property type="molecule type" value="Genomic_DNA"/>
</dbReference>
<dbReference type="SMART" id="SM00450">
    <property type="entry name" value="RHOD"/>
    <property type="match status" value="2"/>
</dbReference>
<gene>
    <name evidence="3" type="ORF">K8089_12530</name>
</gene>
<dbReference type="Pfam" id="PF00753">
    <property type="entry name" value="Lactamase_B"/>
    <property type="match status" value="1"/>
</dbReference>
<dbReference type="FunFam" id="3.60.15.10:FF:000030">
    <property type="entry name" value="Metallo-beta-lactamase family protein"/>
    <property type="match status" value="1"/>
</dbReference>
<dbReference type="Proteomes" id="UP001139461">
    <property type="component" value="Unassembled WGS sequence"/>
</dbReference>
<accession>A0A9X1R0C9</accession>
<dbReference type="InterPro" id="IPR001279">
    <property type="entry name" value="Metallo-B-lactamas"/>
</dbReference>
<evidence type="ECO:0000259" key="2">
    <source>
        <dbReference type="PROSITE" id="PS50206"/>
    </source>
</evidence>
<dbReference type="CDD" id="cd07724">
    <property type="entry name" value="POD-like_MBL-fold"/>
    <property type="match status" value="1"/>
</dbReference>
<feature type="domain" description="Rhodanese" evidence="2">
    <location>
        <begin position="373"/>
        <end position="461"/>
    </location>
</feature>
<dbReference type="SUPFAM" id="SSF56281">
    <property type="entry name" value="Metallo-hydrolase/oxidoreductase"/>
    <property type="match status" value="1"/>
</dbReference>
<dbReference type="InterPro" id="IPR036866">
    <property type="entry name" value="RibonucZ/Hydroxyglut_hydro"/>
</dbReference>
<dbReference type="InterPro" id="IPR044528">
    <property type="entry name" value="POD-like_MBL-fold"/>
</dbReference>
<proteinExistence type="predicted"/>
<evidence type="ECO:0000313" key="4">
    <source>
        <dbReference type="Proteomes" id="UP001139461"/>
    </source>
</evidence>
<name>A0A9X1R0C9_9FLAO</name>
<dbReference type="PANTHER" id="PTHR43084:SF1">
    <property type="entry name" value="PERSULFIDE DIOXYGENASE ETHE1, MITOCHONDRIAL"/>
    <property type="match status" value="1"/>
</dbReference>
<dbReference type="InterPro" id="IPR001763">
    <property type="entry name" value="Rhodanese-like_dom"/>
</dbReference>
<dbReference type="SMART" id="SM00849">
    <property type="entry name" value="Lactamase_B"/>
    <property type="match status" value="1"/>
</dbReference>
<dbReference type="RefSeq" id="WP_237603632.1">
    <property type="nucleotide sequence ID" value="NZ_JAIRBA010000026.1"/>
</dbReference>
<dbReference type="PROSITE" id="PS50206">
    <property type="entry name" value="RHODANESE_3"/>
    <property type="match status" value="2"/>
</dbReference>
<reference evidence="3" key="1">
    <citation type="submission" date="2021-09" db="EMBL/GenBank/DDBJ databases">
        <title>Genome of Aequorivita sp. strain F47161.</title>
        <authorList>
            <person name="Wang Y."/>
        </authorList>
    </citation>
    <scope>NUCLEOTIDE SEQUENCE</scope>
    <source>
        <strain evidence="3">F47161</strain>
    </source>
</reference>
<dbReference type="Gene3D" id="3.40.250.10">
    <property type="entry name" value="Rhodanese-like domain"/>
    <property type="match status" value="2"/>
</dbReference>
<dbReference type="AlphaFoldDB" id="A0A9X1R0C9"/>
<dbReference type="Pfam" id="PF00581">
    <property type="entry name" value="Rhodanese"/>
    <property type="match status" value="2"/>
</dbReference>
<dbReference type="GO" id="GO:0070813">
    <property type="term" value="P:hydrogen sulfide metabolic process"/>
    <property type="evidence" value="ECO:0007669"/>
    <property type="project" value="TreeGrafter"/>
</dbReference>
<dbReference type="InterPro" id="IPR036873">
    <property type="entry name" value="Rhodanese-like_dom_sf"/>
</dbReference>
<evidence type="ECO:0000313" key="3">
    <source>
        <dbReference type="EMBL" id="MCG2419849.1"/>
    </source>
</evidence>
<protein>
    <submittedName>
        <fullName evidence="3">MBL fold metallo-hydrolase</fullName>
    </submittedName>
</protein>
<keyword evidence="1" id="KW-0479">Metal-binding</keyword>
<dbReference type="InterPro" id="IPR051682">
    <property type="entry name" value="Mito_Persulfide_Diox"/>
</dbReference>
<feature type="domain" description="Rhodanese" evidence="2">
    <location>
        <begin position="269"/>
        <end position="360"/>
    </location>
</feature>
<organism evidence="3 4">
    <name type="scientific">Aequorivita vitellina</name>
    <dbReference type="NCBI Taxonomy" id="2874475"/>
    <lineage>
        <taxon>Bacteria</taxon>
        <taxon>Pseudomonadati</taxon>
        <taxon>Bacteroidota</taxon>
        <taxon>Flavobacteriia</taxon>
        <taxon>Flavobacteriales</taxon>
        <taxon>Flavobacteriaceae</taxon>
        <taxon>Aequorivita</taxon>
    </lineage>
</organism>
<comment type="caution">
    <text evidence="3">The sequence shown here is derived from an EMBL/GenBank/DDBJ whole genome shotgun (WGS) entry which is preliminary data.</text>
</comment>
<keyword evidence="4" id="KW-1185">Reference proteome</keyword>
<dbReference type="GO" id="GO:0046872">
    <property type="term" value="F:metal ion binding"/>
    <property type="evidence" value="ECO:0007669"/>
    <property type="project" value="UniProtKB-KW"/>
</dbReference>